<dbReference type="GO" id="GO:0030692">
    <property type="term" value="C:Noc4p-Nop14p complex"/>
    <property type="evidence" value="ECO:0007669"/>
    <property type="project" value="TreeGrafter"/>
</dbReference>
<comment type="caution">
    <text evidence="7">The sequence shown here is derived from an EMBL/GenBank/DDBJ whole genome shotgun (WGS) entry which is preliminary data.</text>
</comment>
<keyword evidence="4" id="KW-1133">Transmembrane helix</keyword>
<evidence type="ECO:0000259" key="6">
    <source>
        <dbReference type="Pfam" id="PF03914"/>
    </source>
</evidence>
<feature type="compositionally biased region" description="Acidic residues" evidence="5">
    <location>
        <begin position="229"/>
        <end position="249"/>
    </location>
</feature>
<dbReference type="InterPro" id="IPR005612">
    <property type="entry name" value="CCAAT-binding_factor"/>
</dbReference>
<protein>
    <recommendedName>
        <fullName evidence="6">CCAAT-binding factor domain-containing protein</fullName>
    </recommendedName>
</protein>
<dbReference type="InterPro" id="IPR027193">
    <property type="entry name" value="Noc4"/>
</dbReference>
<feature type="domain" description="CCAAT-binding factor" evidence="6">
    <location>
        <begin position="355"/>
        <end position="503"/>
    </location>
</feature>
<dbReference type="GO" id="GO:0032040">
    <property type="term" value="C:small-subunit processome"/>
    <property type="evidence" value="ECO:0007669"/>
    <property type="project" value="TreeGrafter"/>
</dbReference>
<dbReference type="PANTHER" id="PTHR12455">
    <property type="entry name" value="NUCLEOLAR COMPLEX PROTEIN 4"/>
    <property type="match status" value="1"/>
</dbReference>
<evidence type="ECO:0000256" key="4">
    <source>
        <dbReference type="ARBA" id="ARBA00022989"/>
    </source>
</evidence>
<evidence type="ECO:0000256" key="2">
    <source>
        <dbReference type="ARBA" id="ARBA00007797"/>
    </source>
</evidence>
<name>A0A8H5LZZ8_9AGAR</name>
<organism evidence="7 8">
    <name type="scientific">Collybiopsis confluens</name>
    <dbReference type="NCBI Taxonomy" id="2823264"/>
    <lineage>
        <taxon>Eukaryota</taxon>
        <taxon>Fungi</taxon>
        <taxon>Dikarya</taxon>
        <taxon>Basidiomycota</taxon>
        <taxon>Agaricomycotina</taxon>
        <taxon>Agaricomycetes</taxon>
        <taxon>Agaricomycetidae</taxon>
        <taxon>Agaricales</taxon>
        <taxon>Marasmiineae</taxon>
        <taxon>Omphalotaceae</taxon>
        <taxon>Collybiopsis</taxon>
    </lineage>
</organism>
<dbReference type="OrthoDB" id="10263185at2759"/>
<keyword evidence="3" id="KW-0812">Transmembrane</keyword>
<keyword evidence="8" id="KW-1185">Reference proteome</keyword>
<keyword evidence="4" id="KW-0472">Membrane</keyword>
<accession>A0A8H5LZZ8</accession>
<proteinExistence type="inferred from homology"/>
<comment type="subcellular location">
    <subcellularLocation>
        <location evidence="1">Nucleus membrane</location>
        <topology evidence="1">Multi-pass membrane protein</topology>
    </subcellularLocation>
</comment>
<dbReference type="PANTHER" id="PTHR12455:SF0">
    <property type="entry name" value="NUCLEOLAR COMPLEX PROTEIN 4 HOMOLOG"/>
    <property type="match status" value="1"/>
</dbReference>
<evidence type="ECO:0000313" key="8">
    <source>
        <dbReference type="Proteomes" id="UP000518752"/>
    </source>
</evidence>
<evidence type="ECO:0000313" key="7">
    <source>
        <dbReference type="EMBL" id="KAF5375621.1"/>
    </source>
</evidence>
<dbReference type="GO" id="GO:0042254">
    <property type="term" value="P:ribosome biogenesis"/>
    <property type="evidence" value="ECO:0007669"/>
    <property type="project" value="InterPro"/>
</dbReference>
<dbReference type="InterPro" id="IPR016024">
    <property type="entry name" value="ARM-type_fold"/>
</dbReference>
<comment type="similarity">
    <text evidence="2">Belongs to the CBF/MAK21 family.</text>
</comment>
<dbReference type="Pfam" id="PF03914">
    <property type="entry name" value="CBF"/>
    <property type="match status" value="1"/>
</dbReference>
<evidence type="ECO:0000256" key="3">
    <source>
        <dbReference type="ARBA" id="ARBA00022692"/>
    </source>
</evidence>
<dbReference type="AlphaFoldDB" id="A0A8H5LZZ8"/>
<evidence type="ECO:0000256" key="1">
    <source>
        <dbReference type="ARBA" id="ARBA00004232"/>
    </source>
</evidence>
<dbReference type="Proteomes" id="UP000518752">
    <property type="component" value="Unassembled WGS sequence"/>
</dbReference>
<dbReference type="GO" id="GO:0031965">
    <property type="term" value="C:nuclear membrane"/>
    <property type="evidence" value="ECO:0007669"/>
    <property type="project" value="UniProtKB-SubCell"/>
</dbReference>
<evidence type="ECO:0000256" key="5">
    <source>
        <dbReference type="SAM" id="MobiDB-lite"/>
    </source>
</evidence>
<reference evidence="7 8" key="1">
    <citation type="journal article" date="2020" name="ISME J.">
        <title>Uncovering the hidden diversity of litter-decomposition mechanisms in mushroom-forming fungi.</title>
        <authorList>
            <person name="Floudas D."/>
            <person name="Bentzer J."/>
            <person name="Ahren D."/>
            <person name="Johansson T."/>
            <person name="Persson P."/>
            <person name="Tunlid A."/>
        </authorList>
    </citation>
    <scope>NUCLEOTIDE SEQUENCE [LARGE SCALE GENOMIC DNA]</scope>
    <source>
        <strain evidence="7 8">CBS 406.79</strain>
    </source>
</reference>
<dbReference type="EMBL" id="JAACJN010000096">
    <property type="protein sequence ID" value="KAF5375621.1"/>
    <property type="molecule type" value="Genomic_DNA"/>
</dbReference>
<sequence length="592" mass="67773">MPRSLPPLEQQLLDAVSNNSSLNPLADLIHHVSNASSGNEKSKGIYSLYRVFVTVIASGKMFSSADGNAKVIKAWLWDRFNEYTQLLCALLSEEEKSLRMSALDILFSLQKHLSKASTESSTQPQFHASHFRKVVHALVDLDSGSKDVLDLSHERWFSVYDDLRWFFLREAGILLEKIGAKKQHRVPTNLLSLLERLVTFPTEQAELNAWWVEEMGQKPKKSRGKGKDSEEDDDDEEEEEAKNDDEDEDDWRKFFEEPVGPKDNKNKTQGPVGRTHTLTLHQSLHHLGSHRAVFTRAWLRLLPKLTIPGNVDATKAIITRALNVMHRGVLPFLTRPVLVMDWVGECVDYGGTVGLLALNALYVLMKEYNLDYPSFYTRLYTFLDRDVLHLKHRARFFRMTELFLSSTHLPLTLLASFIKRLARLSLSAPPSAIVMSIPFTHNIIKRHPGLMLMIHRESPEGEIFEDPFLAEEPNPLLTNALSSSLWELQSHRSHYHTPVSTLAKVFSEVFSKKEYAMEDFLDHGYSSLFDAEANRKIKKEPALAMEIEMDSTQPQAKKRKLELFRRSQDEDRNADGDELGMTFDVVNELWVF</sequence>
<gene>
    <name evidence="7" type="ORF">D9757_008520</name>
</gene>
<dbReference type="SUPFAM" id="SSF48371">
    <property type="entry name" value="ARM repeat"/>
    <property type="match status" value="1"/>
</dbReference>
<feature type="region of interest" description="Disordered" evidence="5">
    <location>
        <begin position="216"/>
        <end position="250"/>
    </location>
</feature>